<evidence type="ECO:0000313" key="1">
    <source>
        <dbReference type="EMBL" id="MBA8889013.1"/>
    </source>
</evidence>
<protein>
    <recommendedName>
        <fullName evidence="3">Lipocalin-like protein</fullName>
    </recommendedName>
</protein>
<dbReference type="EMBL" id="JACGXL010000005">
    <property type="protein sequence ID" value="MBA8889013.1"/>
    <property type="molecule type" value="Genomic_DNA"/>
</dbReference>
<sequence>MATRKYMTARQLMLGTWRSDRLRTESQWVWPKKLAAQRRHDFFAIFGHLAHRFTRTRCYTTCEGRTTSVPYRVVWEGFNVFPQLVVVYGDGPDERAQHIFFDTSNSYYVQGGKCAEFFKRED</sequence>
<organism evidence="1 2">
    <name type="scientific">Dokdonella fugitiva</name>
    <dbReference type="NCBI Taxonomy" id="328517"/>
    <lineage>
        <taxon>Bacteria</taxon>
        <taxon>Pseudomonadati</taxon>
        <taxon>Pseudomonadota</taxon>
        <taxon>Gammaproteobacteria</taxon>
        <taxon>Lysobacterales</taxon>
        <taxon>Rhodanobacteraceae</taxon>
        <taxon>Dokdonella</taxon>
    </lineage>
</organism>
<accession>A0A839F1Y9</accession>
<keyword evidence="2" id="KW-1185">Reference proteome</keyword>
<dbReference type="AlphaFoldDB" id="A0A839F1Y9"/>
<evidence type="ECO:0008006" key="3">
    <source>
        <dbReference type="Google" id="ProtNLM"/>
    </source>
</evidence>
<gene>
    <name evidence="1" type="ORF">FHW12_003249</name>
</gene>
<reference evidence="1 2" key="1">
    <citation type="submission" date="2020-07" db="EMBL/GenBank/DDBJ databases">
        <title>Genomic Encyclopedia of Type Strains, Phase IV (KMG-V): Genome sequencing to study the core and pangenomes of soil and plant-associated prokaryotes.</title>
        <authorList>
            <person name="Whitman W."/>
        </authorList>
    </citation>
    <scope>NUCLEOTIDE SEQUENCE [LARGE SCALE GENOMIC DNA]</scope>
    <source>
        <strain evidence="1 2">RH2WT43</strain>
    </source>
</reference>
<dbReference type="Proteomes" id="UP000550401">
    <property type="component" value="Unassembled WGS sequence"/>
</dbReference>
<name>A0A839F1Y9_9GAMM</name>
<comment type="caution">
    <text evidence="1">The sequence shown here is derived from an EMBL/GenBank/DDBJ whole genome shotgun (WGS) entry which is preliminary data.</text>
</comment>
<proteinExistence type="predicted"/>
<evidence type="ECO:0000313" key="2">
    <source>
        <dbReference type="Proteomes" id="UP000550401"/>
    </source>
</evidence>
<dbReference type="RefSeq" id="WP_182532053.1">
    <property type="nucleotide sequence ID" value="NZ_JACGXL010000005.1"/>
</dbReference>